<gene>
    <name evidence="3" type="ORF">PQR62_01545</name>
</gene>
<evidence type="ECO:0000256" key="2">
    <source>
        <dbReference type="ARBA" id="ARBA00022679"/>
    </source>
</evidence>
<reference evidence="3 4" key="1">
    <citation type="journal article" date="2024" name="Chem. Sci.">
        <title>Discovery of megapolipeptins by genome mining of a Burkholderiales bacteria collection.</title>
        <authorList>
            <person name="Paulo B.S."/>
            <person name="Recchia M.J.J."/>
            <person name="Lee S."/>
            <person name="Fergusson C.H."/>
            <person name="Romanowski S.B."/>
            <person name="Hernandez A."/>
            <person name="Krull N."/>
            <person name="Liu D.Y."/>
            <person name="Cavanagh H."/>
            <person name="Bos A."/>
            <person name="Gray C.A."/>
            <person name="Murphy B.T."/>
            <person name="Linington R.G."/>
            <person name="Eustaquio A.S."/>
        </authorList>
    </citation>
    <scope>NUCLEOTIDE SEQUENCE [LARGE SCALE GENOMIC DNA]</scope>
    <source>
        <strain evidence="3 4">RL21-008-BIB-A</strain>
    </source>
</reference>
<evidence type="ECO:0000313" key="4">
    <source>
        <dbReference type="Proteomes" id="UP001629246"/>
    </source>
</evidence>
<evidence type="ECO:0000256" key="1">
    <source>
        <dbReference type="ARBA" id="ARBA00022676"/>
    </source>
</evidence>
<dbReference type="Proteomes" id="UP001629246">
    <property type="component" value="Unassembled WGS sequence"/>
</dbReference>
<dbReference type="EMBL" id="JAQQFM010000001">
    <property type="protein sequence ID" value="MFL9922931.1"/>
    <property type="molecule type" value="Genomic_DNA"/>
</dbReference>
<proteinExistence type="predicted"/>
<keyword evidence="1" id="KW-0328">Glycosyltransferase</keyword>
<dbReference type="InterPro" id="IPR051199">
    <property type="entry name" value="LPS_LOS_Heptosyltrfase"/>
</dbReference>
<dbReference type="SUPFAM" id="SSF53756">
    <property type="entry name" value="UDP-Glycosyltransferase/glycogen phosphorylase"/>
    <property type="match status" value="1"/>
</dbReference>
<keyword evidence="4" id="KW-1185">Reference proteome</keyword>
<dbReference type="RefSeq" id="WP_408154070.1">
    <property type="nucleotide sequence ID" value="NZ_JAQQFM010000001.1"/>
</dbReference>
<sequence>MPDQLIPAELLKKSNKILFVAHLALGDFTYMQNCFRAFAAAFPHLKIHLWVDEVRRTKDAAQWPHLSKYVLYDWVKSCSCFEKIYDQTYSPQLYKQSIAEAQREEYPIVVSFAVLRRHLYAELVRKLSPNGYVVAQKKRVRLLDIRKHLAYRKLDAHIPAYASAEQHGNHISAIYAGWFEQLFGIQIPVEQRFPFVDIPPQWLERAQHDLTQQGVPPDAKLVFLNAFSKSEERSWPLEWMLELSQRMRATEAWRDAHFIVNVVPEKMAAARKLFDSRAWAGVHLFSAEENFFQLPAVLSRCSLIISVETAVMHLANAVHVPVIALMRQTSPEWTPIDAANSKIITVRNRKAWVKEISVDDVMQAL</sequence>
<dbReference type="PANTHER" id="PTHR30160">
    <property type="entry name" value="TETRAACYLDISACCHARIDE 4'-KINASE-RELATED"/>
    <property type="match status" value="1"/>
</dbReference>
<name>A0ABW9A2A7_9BURK</name>
<accession>A0ABW9A2A7</accession>
<dbReference type="Gene3D" id="3.40.50.2000">
    <property type="entry name" value="Glycogen Phosphorylase B"/>
    <property type="match status" value="2"/>
</dbReference>
<keyword evidence="2" id="KW-0808">Transferase</keyword>
<protein>
    <submittedName>
        <fullName evidence="3">Glycosyltransferase family 9 protein</fullName>
    </submittedName>
</protein>
<dbReference type="Pfam" id="PF01075">
    <property type="entry name" value="Glyco_transf_9"/>
    <property type="match status" value="1"/>
</dbReference>
<evidence type="ECO:0000313" key="3">
    <source>
        <dbReference type="EMBL" id="MFL9922931.1"/>
    </source>
</evidence>
<comment type="caution">
    <text evidence="3">The sequence shown here is derived from an EMBL/GenBank/DDBJ whole genome shotgun (WGS) entry which is preliminary data.</text>
</comment>
<organism evidence="3 4">
    <name type="scientific">Herbaspirillum lusitanum</name>
    <dbReference type="NCBI Taxonomy" id="213312"/>
    <lineage>
        <taxon>Bacteria</taxon>
        <taxon>Pseudomonadati</taxon>
        <taxon>Pseudomonadota</taxon>
        <taxon>Betaproteobacteria</taxon>
        <taxon>Burkholderiales</taxon>
        <taxon>Oxalobacteraceae</taxon>
        <taxon>Herbaspirillum</taxon>
    </lineage>
</organism>
<dbReference type="InterPro" id="IPR002201">
    <property type="entry name" value="Glyco_trans_9"/>
</dbReference>